<keyword evidence="1" id="KW-0732">Signal</keyword>
<evidence type="ECO:0000313" key="3">
    <source>
        <dbReference type="Proteomes" id="UP000255024"/>
    </source>
</evidence>
<accession>A0A378U3U7</accession>
<evidence type="ECO:0000313" key="2">
    <source>
        <dbReference type="EMBL" id="STZ69955.1"/>
    </source>
</evidence>
<dbReference type="RefSeq" id="WP_115092556.1">
    <property type="nucleotide sequence ID" value="NZ_CP068107.1"/>
</dbReference>
<dbReference type="EMBL" id="UGQL01000002">
    <property type="protein sequence ID" value="STZ69955.1"/>
    <property type="molecule type" value="Genomic_DNA"/>
</dbReference>
<feature type="signal peptide" evidence="1">
    <location>
        <begin position="1"/>
        <end position="18"/>
    </location>
</feature>
<reference evidence="2 3" key="1">
    <citation type="submission" date="2018-06" db="EMBL/GenBank/DDBJ databases">
        <authorList>
            <consortium name="Pathogen Informatics"/>
            <person name="Doyle S."/>
        </authorList>
    </citation>
    <scope>NUCLEOTIDE SEQUENCE [LARGE SCALE GENOMIC DNA]</scope>
    <source>
        <strain evidence="2 3">NCTC11179</strain>
    </source>
</reference>
<feature type="chain" id="PRO_5016862266" description="Lipoprotein" evidence="1">
    <location>
        <begin position="19"/>
        <end position="179"/>
    </location>
</feature>
<evidence type="ECO:0000256" key="1">
    <source>
        <dbReference type="SAM" id="SignalP"/>
    </source>
</evidence>
<dbReference type="PROSITE" id="PS51257">
    <property type="entry name" value="PROKAR_LIPOPROTEIN"/>
    <property type="match status" value="1"/>
</dbReference>
<dbReference type="Proteomes" id="UP000255024">
    <property type="component" value="Unassembled WGS sequence"/>
</dbReference>
<keyword evidence="3" id="KW-1185">Reference proteome</keyword>
<name>A0A378U3U7_MYROD</name>
<organism evidence="2 3">
    <name type="scientific">Myroides odoratus</name>
    <name type="common">Flavobacterium odoratum</name>
    <dbReference type="NCBI Taxonomy" id="256"/>
    <lineage>
        <taxon>Bacteria</taxon>
        <taxon>Pseudomonadati</taxon>
        <taxon>Bacteroidota</taxon>
        <taxon>Flavobacteriia</taxon>
        <taxon>Flavobacteriales</taxon>
        <taxon>Flavobacteriaceae</taxon>
        <taxon>Myroides</taxon>
    </lineage>
</organism>
<gene>
    <name evidence="2" type="ORF">NCTC11179_03480</name>
</gene>
<proteinExistence type="predicted"/>
<dbReference type="AlphaFoldDB" id="A0A378U3U7"/>
<evidence type="ECO:0008006" key="4">
    <source>
        <dbReference type="Google" id="ProtNLM"/>
    </source>
</evidence>
<sequence>MKKLLTLAIVCLFTLACKQNTQQEAPAHQATTKEEVAKAFESTAALKKISSELLVPMEIVEPASKDVTTKYGLEFGGNCYACDVVNILIDGEMINLMNACDLHSQVSYTIESVEEKGKQISIRTQSHTFVFEQVDEYPVYSLKVIGEEIDESMFREASFYTLRSLLETFEVHDCGDFEG</sequence>
<protein>
    <recommendedName>
        <fullName evidence="4">Lipoprotein</fullName>
    </recommendedName>
</protein>